<evidence type="ECO:0000256" key="8">
    <source>
        <dbReference type="PIRSR" id="PIRSR001084-2"/>
    </source>
</evidence>
<evidence type="ECO:0000259" key="10">
    <source>
        <dbReference type="Pfam" id="PF08532"/>
    </source>
</evidence>
<evidence type="ECO:0000256" key="2">
    <source>
        <dbReference type="ARBA" id="ARBA00005940"/>
    </source>
</evidence>
<evidence type="ECO:0000256" key="1">
    <source>
        <dbReference type="ARBA" id="ARBA00001412"/>
    </source>
</evidence>
<dbReference type="SUPFAM" id="SSF52317">
    <property type="entry name" value="Class I glutamine amidotransferase-like"/>
    <property type="match status" value="1"/>
</dbReference>
<sequence length="688" mass="74925">MNASIRDTTGAPVATTPYAPEGLLFGGDYNPEQWPRETWREDIALMRRAKVNTVTLGVFSWALLEPREGEYDTGWLDEIVGLLDEAGIGFFLATPTASPPPWFTLAHPDAMPVRADGVVLSHGSRDTYAISAPAYRAAARRIARLLGERYGRHPRLRGWHVHNEYGTIDHGPHAATAFRRWLRARYGTIDALNAAWCTAFWSQRYGSWEEILPSRATQYLHNPALAVDFRRFSSDEMLAAFAEQKAEIAAAGSRAPVTTNFMLPTWNHLEQWSWADAQDVVSIDHYLDTTGPDAEAHVAYGSDLTRSWAGGPWVLMEQNARGIRVGDRTFAKSPGRMIRNSLAYIARGSQSSLFFQWRAGAGGAEQWHGALVPHSGGESAAFAAVEELGGMLEALSEVVEPPADGRVLDADVGIVWHADGWWALETPHLPNDAIAYPDEVRATHRSFWRAGIATDFVRPGADASRYRLLVVPALASLPEETAEWLRRYVEEGGRLVVTFLTGVADEHQRIGDGPYPAMLRDLLGAGSEEILPLAPGEKVALDDGSWVEEWTERVVLDEATALASYADGPLAGMPAITVARRGAGTVVYASARLVQESRDRLLAGQAEAAGVSQTARGARERGVEAVRRRGARHDFVFLLHHGDVDVRVVASGADLLSGVDAARGLSLAAGEAAVVRVERDAPVEVSSA</sequence>
<keyword evidence="4 6" id="KW-0378">Hydrolase</keyword>
<feature type="active site" description="Nucleophile" evidence="7">
    <location>
        <position position="317"/>
    </location>
</feature>
<dbReference type="Pfam" id="PF08532">
    <property type="entry name" value="Glyco_hydro_42M"/>
    <property type="match status" value="1"/>
</dbReference>
<protein>
    <recommendedName>
        <fullName evidence="3 6">Beta-galactosidase</fullName>
        <shortName evidence="6">Beta-gal</shortName>
        <ecNumber evidence="3 6">3.2.1.23</ecNumber>
    </recommendedName>
</protein>
<dbReference type="InterPro" id="IPR003476">
    <property type="entry name" value="Glyco_hydro_42"/>
</dbReference>
<dbReference type="SUPFAM" id="SSF51445">
    <property type="entry name" value="(Trans)glycosidases"/>
    <property type="match status" value="1"/>
</dbReference>
<dbReference type="RefSeq" id="WP_317140707.1">
    <property type="nucleotide sequence ID" value="NZ_CP118157.1"/>
</dbReference>
<feature type="active site" description="Proton donor" evidence="7">
    <location>
        <position position="164"/>
    </location>
</feature>
<dbReference type="InterPro" id="IPR013529">
    <property type="entry name" value="Glyco_hydro_42_N"/>
</dbReference>
<dbReference type="Gene3D" id="3.40.50.880">
    <property type="match status" value="1"/>
</dbReference>
<comment type="similarity">
    <text evidence="2 6">Belongs to the glycosyl hydrolase 42 family.</text>
</comment>
<dbReference type="Proteomes" id="UP001305498">
    <property type="component" value="Chromosome"/>
</dbReference>
<evidence type="ECO:0000313" key="12">
    <source>
        <dbReference type="Proteomes" id="UP001305498"/>
    </source>
</evidence>
<dbReference type="CDD" id="cd03143">
    <property type="entry name" value="A4_beta-galactosidase_middle_domain"/>
    <property type="match status" value="1"/>
</dbReference>
<keyword evidence="12" id="KW-1185">Reference proteome</keyword>
<feature type="domain" description="Glycoside hydrolase family 42 N-terminal" evidence="9">
    <location>
        <begin position="28"/>
        <end position="394"/>
    </location>
</feature>
<organism evidence="11 12">
    <name type="scientific">Microbacterium betulae</name>
    <dbReference type="NCBI Taxonomy" id="2981139"/>
    <lineage>
        <taxon>Bacteria</taxon>
        <taxon>Bacillati</taxon>
        <taxon>Actinomycetota</taxon>
        <taxon>Actinomycetes</taxon>
        <taxon>Micrococcales</taxon>
        <taxon>Microbacteriaceae</taxon>
        <taxon>Microbacterium</taxon>
    </lineage>
</organism>
<dbReference type="PANTHER" id="PTHR36447">
    <property type="entry name" value="BETA-GALACTOSIDASE GANA"/>
    <property type="match status" value="1"/>
</dbReference>
<evidence type="ECO:0000313" key="11">
    <source>
        <dbReference type="EMBL" id="WOF24236.1"/>
    </source>
</evidence>
<dbReference type="InterPro" id="IPR013780">
    <property type="entry name" value="Glyco_hydro_b"/>
</dbReference>
<proteinExistence type="inferred from homology"/>
<evidence type="ECO:0000259" key="9">
    <source>
        <dbReference type="Pfam" id="PF02449"/>
    </source>
</evidence>
<keyword evidence="5 6" id="KW-0326">Glycosidase</keyword>
<comment type="catalytic activity">
    <reaction evidence="1 6">
        <text>Hydrolysis of terminal non-reducing beta-D-galactose residues in beta-D-galactosides.</text>
        <dbReference type="EC" id="3.2.1.23"/>
    </reaction>
</comment>
<feature type="domain" description="Beta-galactosidase trimerisation" evidence="10">
    <location>
        <begin position="410"/>
        <end position="611"/>
    </location>
</feature>
<dbReference type="GO" id="GO:0009341">
    <property type="term" value="C:beta-galactosidase complex"/>
    <property type="evidence" value="ECO:0007669"/>
    <property type="project" value="InterPro"/>
</dbReference>
<reference evidence="11 12" key="1">
    <citation type="submission" date="2023-02" db="EMBL/GenBank/DDBJ databases">
        <title>Microbacterium betulae sp. nov., isolated from birch wood.</title>
        <authorList>
            <person name="Pasciak M."/>
            <person name="Pawlik K.J."/>
            <person name="Martynowski D."/>
            <person name="Laczmanski L."/>
            <person name="Ciekot J."/>
            <person name="Szponar B."/>
            <person name="Wojcik-Fatla A."/>
            <person name="Mackiewicz B."/>
            <person name="Farian E."/>
            <person name="Cholewa G."/>
            <person name="Cholewa A."/>
            <person name="Dutkiewicz J."/>
        </authorList>
    </citation>
    <scope>NUCLEOTIDE SEQUENCE [LARGE SCALE GENOMIC DNA]</scope>
    <source>
        <strain evidence="11 12">AB</strain>
    </source>
</reference>
<dbReference type="InterPro" id="IPR029062">
    <property type="entry name" value="Class_I_gatase-like"/>
</dbReference>
<dbReference type="PANTHER" id="PTHR36447:SF1">
    <property type="entry name" value="BETA-GALACTOSIDASE GANA"/>
    <property type="match status" value="1"/>
</dbReference>
<dbReference type="InterPro" id="IPR017853">
    <property type="entry name" value="GH"/>
</dbReference>
<dbReference type="Gene3D" id="3.20.20.80">
    <property type="entry name" value="Glycosidases"/>
    <property type="match status" value="1"/>
</dbReference>
<dbReference type="PIRSF" id="PIRSF001084">
    <property type="entry name" value="B-galactosidase"/>
    <property type="match status" value="1"/>
</dbReference>
<dbReference type="EC" id="3.2.1.23" evidence="3 6"/>
<evidence type="ECO:0000256" key="4">
    <source>
        <dbReference type="ARBA" id="ARBA00022801"/>
    </source>
</evidence>
<dbReference type="InterPro" id="IPR013738">
    <property type="entry name" value="Beta_galactosidase_Trimer"/>
</dbReference>
<evidence type="ECO:0000256" key="7">
    <source>
        <dbReference type="PIRSR" id="PIRSR001084-1"/>
    </source>
</evidence>
<evidence type="ECO:0000256" key="3">
    <source>
        <dbReference type="ARBA" id="ARBA00012756"/>
    </source>
</evidence>
<name>A0AA97FJP5_9MICO</name>
<evidence type="ECO:0000256" key="5">
    <source>
        <dbReference type="ARBA" id="ARBA00023295"/>
    </source>
</evidence>
<dbReference type="GO" id="GO:0005975">
    <property type="term" value="P:carbohydrate metabolic process"/>
    <property type="evidence" value="ECO:0007669"/>
    <property type="project" value="InterPro"/>
</dbReference>
<evidence type="ECO:0000256" key="6">
    <source>
        <dbReference type="PIRNR" id="PIRNR001084"/>
    </source>
</evidence>
<accession>A0AA97FJP5</accession>
<feature type="binding site" evidence="8">
    <location>
        <position position="125"/>
    </location>
    <ligand>
        <name>substrate</name>
    </ligand>
</feature>
<feature type="binding site" evidence="8">
    <location>
        <position position="163"/>
    </location>
    <ligand>
        <name>substrate</name>
    </ligand>
</feature>
<dbReference type="EMBL" id="CP118157">
    <property type="protein sequence ID" value="WOF24236.1"/>
    <property type="molecule type" value="Genomic_DNA"/>
</dbReference>
<gene>
    <name evidence="11" type="ORF">N8K70_06075</name>
</gene>
<dbReference type="GO" id="GO:0004565">
    <property type="term" value="F:beta-galactosidase activity"/>
    <property type="evidence" value="ECO:0007669"/>
    <property type="project" value="UniProtKB-EC"/>
</dbReference>
<dbReference type="Pfam" id="PF02449">
    <property type="entry name" value="Glyco_hydro_42"/>
    <property type="match status" value="1"/>
</dbReference>
<dbReference type="AlphaFoldDB" id="A0AA97FJP5"/>
<dbReference type="Gene3D" id="2.60.40.1180">
    <property type="entry name" value="Golgi alpha-mannosidase II"/>
    <property type="match status" value="1"/>
</dbReference>
<dbReference type="KEGG" id="mbet:N8K70_06075"/>